<proteinExistence type="predicted"/>
<dbReference type="RefSeq" id="WP_208409675.1">
    <property type="nucleotide sequence ID" value="NZ_JAASRN010000003.1"/>
</dbReference>
<keyword evidence="3" id="KW-1185">Reference proteome</keyword>
<sequence>MRYPLALFLFALSVTAAYSWGFFAHRHINRQAVFSLPPEMIVFFKKHIVYITENAVNPDRRRYAVEGEAPRHYIDIDVYDKYFNDSAVYKMPRFWNEAVAMFGEDTLQAYGIVPWHVERMRYRLTEAFRRKDAREILRLSADIGHYIADANVPLHTTENYNGQLTGQRGIHGLWESRLPELFFDDYDLWVGKAEYIQKPQLYIWQGVVLAHEALDSVFVFERKATEMLPPDKKYSFVERNGITVRTYSYDFCDLFHRLLAGQVERRLRASIKMVADFWFTCWVDAGQPDLRELLHFEFTPEELEQMKKEEEEWEKAPKLPVRPHESTRLRPSADTPAYAHVCPHDALF</sequence>
<protein>
    <recommendedName>
        <fullName evidence="4">S1/P1 Nuclease</fullName>
    </recommendedName>
</protein>
<organism evidence="2 3">
    <name type="scientific">Thermonema lapsum</name>
    <dbReference type="NCBI Taxonomy" id="28195"/>
    <lineage>
        <taxon>Bacteria</taxon>
        <taxon>Pseudomonadati</taxon>
        <taxon>Bacteroidota</taxon>
        <taxon>Cytophagia</taxon>
        <taxon>Cytophagales</taxon>
        <taxon>Thermonemataceae</taxon>
        <taxon>Thermonema</taxon>
    </lineage>
</organism>
<dbReference type="InterPro" id="IPR008947">
    <property type="entry name" value="PLipase_C/P1_nuclease_dom_sf"/>
</dbReference>
<gene>
    <name evidence="2" type="ORF">FHS56_002088</name>
</gene>
<dbReference type="AlphaFoldDB" id="A0A846MSM5"/>
<evidence type="ECO:0000256" key="1">
    <source>
        <dbReference type="SAM" id="MobiDB-lite"/>
    </source>
</evidence>
<comment type="caution">
    <text evidence="2">The sequence shown here is derived from an EMBL/GenBank/DDBJ whole genome shotgun (WGS) entry which is preliminary data.</text>
</comment>
<dbReference type="CDD" id="cd10981">
    <property type="entry name" value="ZnPC_S1P1"/>
    <property type="match status" value="1"/>
</dbReference>
<dbReference type="GO" id="GO:0016788">
    <property type="term" value="F:hydrolase activity, acting on ester bonds"/>
    <property type="evidence" value="ECO:0007669"/>
    <property type="project" value="InterPro"/>
</dbReference>
<dbReference type="EMBL" id="JAASRN010000003">
    <property type="protein sequence ID" value="NIK74563.1"/>
    <property type="molecule type" value="Genomic_DNA"/>
</dbReference>
<name>A0A846MSM5_9BACT</name>
<reference evidence="2 3" key="1">
    <citation type="submission" date="2020-03" db="EMBL/GenBank/DDBJ databases">
        <title>Genomic Encyclopedia of Type Strains, Phase IV (KMG-IV): sequencing the most valuable type-strain genomes for metagenomic binning, comparative biology and taxonomic classification.</title>
        <authorList>
            <person name="Goeker M."/>
        </authorList>
    </citation>
    <scope>NUCLEOTIDE SEQUENCE [LARGE SCALE GENOMIC DNA]</scope>
    <source>
        <strain evidence="2 3">DSM 5718</strain>
    </source>
</reference>
<evidence type="ECO:0000313" key="2">
    <source>
        <dbReference type="EMBL" id="NIK74563.1"/>
    </source>
</evidence>
<evidence type="ECO:0000313" key="3">
    <source>
        <dbReference type="Proteomes" id="UP000537126"/>
    </source>
</evidence>
<dbReference type="Proteomes" id="UP000537126">
    <property type="component" value="Unassembled WGS sequence"/>
</dbReference>
<evidence type="ECO:0008006" key="4">
    <source>
        <dbReference type="Google" id="ProtNLM"/>
    </source>
</evidence>
<feature type="region of interest" description="Disordered" evidence="1">
    <location>
        <begin position="309"/>
        <end position="331"/>
    </location>
</feature>
<dbReference type="Gene3D" id="1.10.575.10">
    <property type="entry name" value="P1 Nuclease"/>
    <property type="match status" value="1"/>
</dbReference>
<dbReference type="SUPFAM" id="SSF48537">
    <property type="entry name" value="Phospholipase C/P1 nuclease"/>
    <property type="match status" value="1"/>
</dbReference>
<feature type="compositionally biased region" description="Basic and acidic residues" evidence="1">
    <location>
        <begin position="309"/>
        <end position="328"/>
    </location>
</feature>
<accession>A0A846MSM5</accession>